<proteinExistence type="predicted"/>
<name>A0A1W1EDX1_9ZZZZ</name>
<accession>A0A1W1EDX1</accession>
<reference evidence="1" key="1">
    <citation type="submission" date="2016-10" db="EMBL/GenBank/DDBJ databases">
        <authorList>
            <person name="de Groot N.N."/>
        </authorList>
    </citation>
    <scope>NUCLEOTIDE SEQUENCE</scope>
</reference>
<evidence type="ECO:0000313" key="1">
    <source>
        <dbReference type="EMBL" id="SFZ98224.1"/>
    </source>
</evidence>
<organism evidence="1">
    <name type="scientific">hydrothermal vent metagenome</name>
    <dbReference type="NCBI Taxonomy" id="652676"/>
    <lineage>
        <taxon>unclassified sequences</taxon>
        <taxon>metagenomes</taxon>
        <taxon>ecological metagenomes</taxon>
    </lineage>
</organism>
<dbReference type="EMBL" id="FPKX01000042">
    <property type="protein sequence ID" value="SFZ98224.1"/>
    <property type="molecule type" value="Genomic_DNA"/>
</dbReference>
<protein>
    <submittedName>
        <fullName evidence="1">Uncharacterized protein</fullName>
    </submittedName>
</protein>
<dbReference type="AlphaFoldDB" id="A0A1W1EDX1"/>
<sequence>MRVATKQFTDDADAPIKAGDILTLIDGKPAKPDDNNTVPLFQVVDRGTDYIEIISL</sequence>
<gene>
    <name evidence="1" type="ORF">MNB_SV-5-1761</name>
</gene>